<protein>
    <recommendedName>
        <fullName evidence="11">tRNA nucleotidyltransferase-like protein</fullName>
    </recommendedName>
</protein>
<evidence type="ECO:0000313" key="9">
    <source>
        <dbReference type="EMBL" id="KAK3306937.1"/>
    </source>
</evidence>
<comment type="caution">
    <text evidence="9">The sequence shown here is derived from an EMBL/GenBank/DDBJ whole genome shotgun (WGS) entry which is preliminary data.</text>
</comment>
<dbReference type="GO" id="GO:0003723">
    <property type="term" value="F:RNA binding"/>
    <property type="evidence" value="ECO:0007669"/>
    <property type="project" value="UniProtKB-KW"/>
</dbReference>
<gene>
    <name evidence="9" type="ORF">B0T15DRAFT_158335</name>
</gene>
<proteinExistence type="inferred from homology"/>
<reference evidence="9" key="1">
    <citation type="journal article" date="2023" name="Mol. Phylogenet. Evol.">
        <title>Genome-scale phylogeny and comparative genomics of the fungal order Sordariales.</title>
        <authorList>
            <person name="Hensen N."/>
            <person name="Bonometti L."/>
            <person name="Westerberg I."/>
            <person name="Brannstrom I.O."/>
            <person name="Guillou S."/>
            <person name="Cros-Aarteil S."/>
            <person name="Calhoun S."/>
            <person name="Haridas S."/>
            <person name="Kuo A."/>
            <person name="Mondo S."/>
            <person name="Pangilinan J."/>
            <person name="Riley R."/>
            <person name="LaButti K."/>
            <person name="Andreopoulos B."/>
            <person name="Lipzen A."/>
            <person name="Chen C."/>
            <person name="Yan M."/>
            <person name="Daum C."/>
            <person name="Ng V."/>
            <person name="Clum A."/>
            <person name="Steindorff A."/>
            <person name="Ohm R.A."/>
            <person name="Martin F."/>
            <person name="Silar P."/>
            <person name="Natvig D.O."/>
            <person name="Lalanne C."/>
            <person name="Gautier V."/>
            <person name="Ament-Velasquez S.L."/>
            <person name="Kruys A."/>
            <person name="Hutchinson M.I."/>
            <person name="Powell A.J."/>
            <person name="Barry K."/>
            <person name="Miller A.N."/>
            <person name="Grigoriev I.V."/>
            <person name="Debuchy R."/>
            <person name="Gladieux P."/>
            <person name="Hiltunen Thoren M."/>
            <person name="Johannesson H."/>
        </authorList>
    </citation>
    <scope>NUCLEOTIDE SEQUENCE</scope>
    <source>
        <strain evidence="9">CBS 333.67</strain>
    </source>
</reference>
<dbReference type="GO" id="GO:0000166">
    <property type="term" value="F:nucleotide binding"/>
    <property type="evidence" value="ECO:0007669"/>
    <property type="project" value="UniProtKB-KW"/>
</dbReference>
<dbReference type="GO" id="GO:0001680">
    <property type="term" value="P:tRNA 3'-terminal CCA addition"/>
    <property type="evidence" value="ECO:0007669"/>
    <property type="project" value="TreeGrafter"/>
</dbReference>
<evidence type="ECO:0000259" key="7">
    <source>
        <dbReference type="Pfam" id="PF01743"/>
    </source>
</evidence>
<reference evidence="9" key="2">
    <citation type="submission" date="2023-06" db="EMBL/GenBank/DDBJ databases">
        <authorList>
            <consortium name="Lawrence Berkeley National Laboratory"/>
            <person name="Mondo S.J."/>
            <person name="Hensen N."/>
            <person name="Bonometti L."/>
            <person name="Westerberg I."/>
            <person name="Brannstrom I.O."/>
            <person name="Guillou S."/>
            <person name="Cros-Aarteil S."/>
            <person name="Calhoun S."/>
            <person name="Haridas S."/>
            <person name="Kuo A."/>
            <person name="Pangilinan J."/>
            <person name="Riley R."/>
            <person name="Labutti K."/>
            <person name="Andreopoulos B."/>
            <person name="Lipzen A."/>
            <person name="Chen C."/>
            <person name="Yanf M."/>
            <person name="Daum C."/>
            <person name="Ng V."/>
            <person name="Clum A."/>
            <person name="Steindorff A."/>
            <person name="Ohm R."/>
            <person name="Martin F."/>
            <person name="Silar P."/>
            <person name="Natvig D."/>
            <person name="Lalanne C."/>
            <person name="Gautier V."/>
            <person name="Ament-Velasquez S.L."/>
            <person name="Kruys A."/>
            <person name="Hutchinson M.I."/>
            <person name="Powell A.J."/>
            <person name="Barry K."/>
            <person name="Miller A.N."/>
            <person name="Grigoriev I.V."/>
            <person name="Debuchy R."/>
            <person name="Gladieux P."/>
            <person name="Thoren M.H."/>
            <person name="Johannesson H."/>
        </authorList>
    </citation>
    <scope>NUCLEOTIDE SEQUENCE</scope>
    <source>
        <strain evidence="9">CBS 333.67</strain>
    </source>
</reference>
<keyword evidence="4 5" id="KW-0694">RNA-binding</keyword>
<dbReference type="Proteomes" id="UP001273166">
    <property type="component" value="Unassembled WGS sequence"/>
</dbReference>
<keyword evidence="2 5" id="KW-0808">Transferase</keyword>
<organism evidence="9 10">
    <name type="scientific">Chaetomium strumarium</name>
    <dbReference type="NCBI Taxonomy" id="1170767"/>
    <lineage>
        <taxon>Eukaryota</taxon>
        <taxon>Fungi</taxon>
        <taxon>Dikarya</taxon>
        <taxon>Ascomycota</taxon>
        <taxon>Pezizomycotina</taxon>
        <taxon>Sordariomycetes</taxon>
        <taxon>Sordariomycetidae</taxon>
        <taxon>Sordariales</taxon>
        <taxon>Chaetomiaceae</taxon>
        <taxon>Chaetomium</taxon>
    </lineage>
</organism>
<name>A0AAJ0GVI6_9PEZI</name>
<dbReference type="InterPro" id="IPR032828">
    <property type="entry name" value="PolyA_RNA-bd"/>
</dbReference>
<dbReference type="Pfam" id="PF01743">
    <property type="entry name" value="PolyA_pol"/>
    <property type="match status" value="1"/>
</dbReference>
<dbReference type="SUPFAM" id="SSF81301">
    <property type="entry name" value="Nucleotidyltransferase"/>
    <property type="match status" value="1"/>
</dbReference>
<dbReference type="GeneID" id="87880909"/>
<dbReference type="Gene3D" id="3.30.460.10">
    <property type="entry name" value="Beta Polymerase, domain 2"/>
    <property type="match status" value="1"/>
</dbReference>
<dbReference type="GO" id="GO:0052927">
    <property type="term" value="F:CC tRNA cytidylyltransferase activity"/>
    <property type="evidence" value="ECO:0007669"/>
    <property type="project" value="TreeGrafter"/>
</dbReference>
<evidence type="ECO:0000256" key="3">
    <source>
        <dbReference type="ARBA" id="ARBA00022741"/>
    </source>
</evidence>
<dbReference type="GO" id="GO:0052929">
    <property type="term" value="F:ATP:3'-cytidine-cytidine-tRNA adenylyltransferase activity"/>
    <property type="evidence" value="ECO:0007669"/>
    <property type="project" value="TreeGrafter"/>
</dbReference>
<feature type="region of interest" description="Disordered" evidence="6">
    <location>
        <begin position="25"/>
        <end position="46"/>
    </location>
</feature>
<feature type="compositionally biased region" description="Low complexity" evidence="6">
    <location>
        <begin position="27"/>
        <end position="38"/>
    </location>
</feature>
<evidence type="ECO:0000313" key="10">
    <source>
        <dbReference type="Proteomes" id="UP001273166"/>
    </source>
</evidence>
<evidence type="ECO:0000256" key="5">
    <source>
        <dbReference type="RuleBase" id="RU003953"/>
    </source>
</evidence>
<dbReference type="InterPro" id="IPR043519">
    <property type="entry name" value="NT_sf"/>
</dbReference>
<dbReference type="EMBL" id="JAUDZG010000003">
    <property type="protein sequence ID" value="KAK3306937.1"/>
    <property type="molecule type" value="Genomic_DNA"/>
</dbReference>
<dbReference type="Pfam" id="PF12627">
    <property type="entry name" value="PolyA_pol_RNAbd"/>
    <property type="match status" value="1"/>
</dbReference>
<dbReference type="SUPFAM" id="SSF81891">
    <property type="entry name" value="Poly A polymerase C-terminal region-like"/>
    <property type="match status" value="1"/>
</dbReference>
<evidence type="ECO:0000256" key="4">
    <source>
        <dbReference type="ARBA" id="ARBA00022884"/>
    </source>
</evidence>
<sequence>MLIRPVSLKSPRSLNFFMLMKRKLHQTSSPPSATASPSKRTAMASKERLQHEVLAWTSGQVGMRARTLPTITLNAREEQLKTLLLEAAKSIDDHDFDGSTDATTAAAAATHQPRDRLVLRWAGGWVRDKLLGITSHDIDTAINAMTGEAFVDRLRDYCDVAAHRERHALQPEDIGRLHTVPRNPDKSKHLATSTIRLCGLDVDFVNLRKETYTADSRNPVVEFGTAEEDALRRDASVNALFYNLHTGEVEDFVGGLDDLERGLIRTPMEPLQTFLDDPLRVLRLVRFASRLGFKIDEEAERVMADERVLGNLRVKISRERIGVELEKMLKGKRPVESLRLIDRLGLYHAVFTNPEREDMPRPDTTTWRAAYETLEQLETTKTPGSIYDLLVTNEEARYYAWSLATLTPWEQLPDDPPLAPGKPALPLPMQAARGGFKAPNKLCDIITAAHRHRAAILELRDVVRERSPSMNERDRFGMTIREWDSRGGNWRLQVLYAILVDVEIRGEVGSKGGGGGGGGGGGTLEQVLAEWQQFLDHLVELDVMNAPSLKRLVDGKILAKELGVQPGVWMGAALNVALAWQFRNPGAQDPAGAIDEVRRRKQELGIP</sequence>
<evidence type="ECO:0008006" key="11">
    <source>
        <dbReference type="Google" id="ProtNLM"/>
    </source>
</evidence>
<dbReference type="AlphaFoldDB" id="A0AAJ0GVI6"/>
<evidence type="ECO:0000256" key="6">
    <source>
        <dbReference type="SAM" id="MobiDB-lite"/>
    </source>
</evidence>
<dbReference type="RefSeq" id="XP_062722717.1">
    <property type="nucleotide sequence ID" value="XM_062862080.1"/>
</dbReference>
<evidence type="ECO:0000256" key="1">
    <source>
        <dbReference type="ARBA" id="ARBA00007265"/>
    </source>
</evidence>
<feature type="domain" description="Poly A polymerase head" evidence="7">
    <location>
        <begin position="120"/>
        <end position="265"/>
    </location>
</feature>
<accession>A0AAJ0GVI6</accession>
<dbReference type="PANTHER" id="PTHR13734:SF5">
    <property type="entry name" value="CCA TRNA NUCLEOTIDYLTRANSFERASE, MITOCHONDRIAL"/>
    <property type="match status" value="1"/>
</dbReference>
<dbReference type="Gene3D" id="1.10.3090.10">
    <property type="entry name" value="cca-adding enzyme, domain 2"/>
    <property type="match status" value="1"/>
</dbReference>
<evidence type="ECO:0000259" key="8">
    <source>
        <dbReference type="Pfam" id="PF12627"/>
    </source>
</evidence>
<comment type="similarity">
    <text evidence="1 5">Belongs to the tRNA nucleotidyltransferase/poly(A) polymerase family.</text>
</comment>
<dbReference type="InterPro" id="IPR002646">
    <property type="entry name" value="PolA_pol_head_dom"/>
</dbReference>
<evidence type="ECO:0000256" key="2">
    <source>
        <dbReference type="ARBA" id="ARBA00022679"/>
    </source>
</evidence>
<dbReference type="PANTHER" id="PTHR13734">
    <property type="entry name" value="TRNA-NUCLEOTIDYLTRANSFERASE"/>
    <property type="match status" value="1"/>
</dbReference>
<keyword evidence="10" id="KW-1185">Reference proteome</keyword>
<dbReference type="CDD" id="cd05398">
    <property type="entry name" value="NT_ClassII-CCAase"/>
    <property type="match status" value="1"/>
</dbReference>
<feature type="domain" description="tRNA nucleotidyltransferase/poly(A) polymerase RNA and SrmB- binding" evidence="8">
    <location>
        <begin position="292"/>
        <end position="355"/>
    </location>
</feature>
<keyword evidence="3" id="KW-0547">Nucleotide-binding</keyword>